<name>A0A1G9JD16_9ACTN</name>
<organism evidence="4 5">
    <name type="scientific">Tessaracoccus oleiagri</name>
    <dbReference type="NCBI Taxonomy" id="686624"/>
    <lineage>
        <taxon>Bacteria</taxon>
        <taxon>Bacillati</taxon>
        <taxon>Actinomycetota</taxon>
        <taxon>Actinomycetes</taxon>
        <taxon>Propionibacteriales</taxon>
        <taxon>Propionibacteriaceae</taxon>
        <taxon>Tessaracoccus</taxon>
    </lineage>
</organism>
<keyword evidence="1 4" id="KW-0808">Transferase</keyword>
<evidence type="ECO:0000259" key="3">
    <source>
        <dbReference type="Pfam" id="PF12804"/>
    </source>
</evidence>
<evidence type="ECO:0000313" key="5">
    <source>
        <dbReference type="Proteomes" id="UP000199475"/>
    </source>
</evidence>
<gene>
    <name evidence="4" type="ORF">SAMN04488242_1174</name>
</gene>
<proteinExistence type="predicted"/>
<keyword evidence="2" id="KW-0548">Nucleotidyltransferase</keyword>
<evidence type="ECO:0000313" key="4">
    <source>
        <dbReference type="EMBL" id="SDL35281.1"/>
    </source>
</evidence>
<sequence>MTISPDDRPARSSDAPLQDEGLACLVLAAGLGTRMRPFTDHVPKPLLTVDNEPLLARSLRLARRFTYAVAVNSHHLADQVERFVEPWGVRVSHEERLLGTAGAVGNLAAWLDGRDVLILNSDTWLEYIPDDFVAGWDRRSARLLVREVGRPSDFGTRRFVGASLLPGGVAASLPAEPAGLYETVWAPAGERLQLVETDARAFDCGTPDEFIRANLEVSGAKAVVHPTARPGGPVVGSVFLEGATSPPGVASVGEIRDRFGNVYVADPVQGTVGAA</sequence>
<evidence type="ECO:0000256" key="2">
    <source>
        <dbReference type="ARBA" id="ARBA00022695"/>
    </source>
</evidence>
<dbReference type="OrthoDB" id="9801810at2"/>
<accession>A0A1G9JD16</accession>
<dbReference type="InterPro" id="IPR029044">
    <property type="entry name" value="Nucleotide-diphossugar_trans"/>
</dbReference>
<dbReference type="AlphaFoldDB" id="A0A1G9JD16"/>
<protein>
    <submittedName>
        <fullName evidence="4">MobA-like NTP transferase domain-containing protein</fullName>
    </submittedName>
</protein>
<dbReference type="SUPFAM" id="SSF53448">
    <property type="entry name" value="Nucleotide-diphospho-sugar transferases"/>
    <property type="match status" value="1"/>
</dbReference>
<dbReference type="Gene3D" id="3.90.550.10">
    <property type="entry name" value="Spore Coat Polysaccharide Biosynthesis Protein SpsA, Chain A"/>
    <property type="match status" value="1"/>
</dbReference>
<dbReference type="PANTHER" id="PTHR43584">
    <property type="entry name" value="NUCLEOTIDYL TRANSFERASE"/>
    <property type="match status" value="1"/>
</dbReference>
<dbReference type="InterPro" id="IPR050065">
    <property type="entry name" value="GlmU-like"/>
</dbReference>
<keyword evidence="5" id="KW-1185">Reference proteome</keyword>
<dbReference type="GO" id="GO:0016779">
    <property type="term" value="F:nucleotidyltransferase activity"/>
    <property type="evidence" value="ECO:0007669"/>
    <property type="project" value="UniProtKB-KW"/>
</dbReference>
<dbReference type="RefSeq" id="WP_093249880.1">
    <property type="nucleotide sequence ID" value="NZ_FNGP01000002.1"/>
</dbReference>
<reference evidence="4 5" key="1">
    <citation type="submission" date="2016-10" db="EMBL/GenBank/DDBJ databases">
        <authorList>
            <person name="de Groot N.N."/>
        </authorList>
    </citation>
    <scope>NUCLEOTIDE SEQUENCE [LARGE SCALE GENOMIC DNA]</scope>
    <source>
        <strain evidence="4 5">CGMCC 1.9159</strain>
    </source>
</reference>
<dbReference type="InterPro" id="IPR025877">
    <property type="entry name" value="MobA-like_NTP_Trfase"/>
</dbReference>
<dbReference type="PANTHER" id="PTHR43584:SF8">
    <property type="entry name" value="N-ACETYLMURAMATE ALPHA-1-PHOSPHATE URIDYLYLTRANSFERASE"/>
    <property type="match status" value="1"/>
</dbReference>
<evidence type="ECO:0000256" key="1">
    <source>
        <dbReference type="ARBA" id="ARBA00022679"/>
    </source>
</evidence>
<dbReference type="STRING" id="686624.SAMN04488242_1174"/>
<dbReference type="EMBL" id="FNGP01000002">
    <property type="protein sequence ID" value="SDL35281.1"/>
    <property type="molecule type" value="Genomic_DNA"/>
</dbReference>
<dbReference type="Pfam" id="PF12804">
    <property type="entry name" value="NTP_transf_3"/>
    <property type="match status" value="1"/>
</dbReference>
<dbReference type="Proteomes" id="UP000199475">
    <property type="component" value="Unassembled WGS sequence"/>
</dbReference>
<feature type="domain" description="MobA-like NTP transferase" evidence="3">
    <location>
        <begin position="24"/>
        <end position="124"/>
    </location>
</feature>